<dbReference type="OrthoDB" id="9786526at2"/>
<evidence type="ECO:0000256" key="4">
    <source>
        <dbReference type="ARBA" id="ARBA00023163"/>
    </source>
</evidence>
<protein>
    <submittedName>
        <fullName evidence="6">LysR family transcriptional regulator</fullName>
    </submittedName>
</protein>
<dbReference type="Gene3D" id="3.40.190.290">
    <property type="match status" value="1"/>
</dbReference>
<dbReference type="Gene3D" id="1.10.10.10">
    <property type="entry name" value="Winged helix-like DNA-binding domain superfamily/Winged helix DNA-binding domain"/>
    <property type="match status" value="1"/>
</dbReference>
<dbReference type="AlphaFoldDB" id="A0A4R1NEK5"/>
<dbReference type="InterPro" id="IPR036390">
    <property type="entry name" value="WH_DNA-bd_sf"/>
</dbReference>
<dbReference type="SUPFAM" id="SSF53850">
    <property type="entry name" value="Periplasmic binding protein-like II"/>
    <property type="match status" value="1"/>
</dbReference>
<gene>
    <name evidence="6" type="ORF">EZJ58_4124</name>
</gene>
<keyword evidence="3" id="KW-0238">DNA-binding</keyword>
<dbReference type="InterPro" id="IPR036388">
    <property type="entry name" value="WH-like_DNA-bd_sf"/>
</dbReference>
<dbReference type="FunFam" id="1.10.10.10:FF:000001">
    <property type="entry name" value="LysR family transcriptional regulator"/>
    <property type="match status" value="1"/>
</dbReference>
<dbReference type="InterPro" id="IPR058163">
    <property type="entry name" value="LysR-type_TF_proteobact-type"/>
</dbReference>
<dbReference type="RefSeq" id="WP_132924862.1">
    <property type="nucleotide sequence ID" value="NZ_SJOI01000001.1"/>
</dbReference>
<evidence type="ECO:0000313" key="6">
    <source>
        <dbReference type="EMBL" id="TCL05902.1"/>
    </source>
</evidence>
<sequence length="302" mass="32794">MSRLEINRAGELEVFVRVVEQGSFSMAASLFNMTPSAVSKLISRLEKRLGARLLNRTTRQLRLTPEGCVFYERGVRILADLEDAEQGAAAGSSPRGHVRINANVPFGHHFLLPLVPAFMARYPDISLDITLADEVIDILEQRTDIAVRAGPLKSSGLVARKLGQTKMVIVGSPEYLAQNGTPQRVEDLARHNRLGANYMRSMAGWPLLDNGATTLMPMNGSVRISDGEGLRRLALAGAGLARLALFQVRGDVAAGRLVPVLEAFNPGDSEDVHAVFLGQGGHLSLRVRAVLDFLVENVNLAR</sequence>
<evidence type="ECO:0000256" key="2">
    <source>
        <dbReference type="ARBA" id="ARBA00023015"/>
    </source>
</evidence>
<dbReference type="Pfam" id="PF00126">
    <property type="entry name" value="HTH_1"/>
    <property type="match status" value="1"/>
</dbReference>
<name>A0A4R1NEK5_9GAMM</name>
<proteinExistence type="inferred from homology"/>
<dbReference type="GO" id="GO:0003700">
    <property type="term" value="F:DNA-binding transcription factor activity"/>
    <property type="evidence" value="ECO:0007669"/>
    <property type="project" value="InterPro"/>
</dbReference>
<evidence type="ECO:0000256" key="3">
    <source>
        <dbReference type="ARBA" id="ARBA00023125"/>
    </source>
</evidence>
<accession>A0A4R1NEK5</accession>
<dbReference type="Pfam" id="PF03466">
    <property type="entry name" value="LysR_substrate"/>
    <property type="match status" value="1"/>
</dbReference>
<dbReference type="SUPFAM" id="SSF46785">
    <property type="entry name" value="Winged helix' DNA-binding domain"/>
    <property type="match status" value="1"/>
</dbReference>
<dbReference type="PANTHER" id="PTHR30537">
    <property type="entry name" value="HTH-TYPE TRANSCRIPTIONAL REGULATOR"/>
    <property type="match status" value="1"/>
</dbReference>
<dbReference type="GO" id="GO:0043565">
    <property type="term" value="F:sequence-specific DNA binding"/>
    <property type="evidence" value="ECO:0007669"/>
    <property type="project" value="TreeGrafter"/>
</dbReference>
<dbReference type="PROSITE" id="PS50931">
    <property type="entry name" value="HTH_LYSR"/>
    <property type="match status" value="1"/>
</dbReference>
<dbReference type="InterPro" id="IPR000847">
    <property type="entry name" value="LysR_HTH_N"/>
</dbReference>
<organism evidence="6 7">
    <name type="scientific">Sodalis ligni</name>
    <dbReference type="NCBI Taxonomy" id="2697027"/>
    <lineage>
        <taxon>Bacteria</taxon>
        <taxon>Pseudomonadati</taxon>
        <taxon>Pseudomonadota</taxon>
        <taxon>Gammaproteobacteria</taxon>
        <taxon>Enterobacterales</taxon>
        <taxon>Bruguierivoracaceae</taxon>
        <taxon>Sodalis</taxon>
    </lineage>
</organism>
<keyword evidence="2" id="KW-0805">Transcription regulation</keyword>
<evidence type="ECO:0000313" key="7">
    <source>
        <dbReference type="Proteomes" id="UP000294555"/>
    </source>
</evidence>
<dbReference type="InterPro" id="IPR005119">
    <property type="entry name" value="LysR_subst-bd"/>
</dbReference>
<dbReference type="PANTHER" id="PTHR30537:SF71">
    <property type="entry name" value="TRANSCRIPTIONAL REGULATORY PROTEIN"/>
    <property type="match status" value="1"/>
</dbReference>
<feature type="domain" description="HTH lysR-type" evidence="5">
    <location>
        <begin position="12"/>
        <end position="64"/>
    </location>
</feature>
<keyword evidence="7" id="KW-1185">Reference proteome</keyword>
<comment type="caution">
    <text evidence="6">The sequence shown here is derived from an EMBL/GenBank/DDBJ whole genome shotgun (WGS) entry which is preliminary data.</text>
</comment>
<reference evidence="6 7" key="1">
    <citation type="submission" date="2019-02" db="EMBL/GenBank/DDBJ databases">
        <title>Investigation of anaerobic lignin degradation for improved lignocellulosic biofuels.</title>
        <authorList>
            <person name="Deangelis K."/>
        </authorList>
    </citation>
    <scope>NUCLEOTIDE SEQUENCE [LARGE SCALE GENOMIC DNA]</scope>
    <source>
        <strain evidence="6 7">159R</strain>
    </source>
</reference>
<dbReference type="GO" id="GO:0006351">
    <property type="term" value="P:DNA-templated transcription"/>
    <property type="evidence" value="ECO:0007669"/>
    <property type="project" value="TreeGrafter"/>
</dbReference>
<dbReference type="Proteomes" id="UP000294555">
    <property type="component" value="Unassembled WGS sequence"/>
</dbReference>
<dbReference type="EMBL" id="SJOI01000001">
    <property type="protein sequence ID" value="TCL05902.1"/>
    <property type="molecule type" value="Genomic_DNA"/>
</dbReference>
<evidence type="ECO:0000259" key="5">
    <source>
        <dbReference type="PROSITE" id="PS50931"/>
    </source>
</evidence>
<evidence type="ECO:0000256" key="1">
    <source>
        <dbReference type="ARBA" id="ARBA00009437"/>
    </source>
</evidence>
<keyword evidence="4" id="KW-0804">Transcription</keyword>
<comment type="similarity">
    <text evidence="1">Belongs to the LysR transcriptional regulatory family.</text>
</comment>